<dbReference type="Proteomes" id="UP001159405">
    <property type="component" value="Unassembled WGS sequence"/>
</dbReference>
<dbReference type="InterPro" id="IPR058913">
    <property type="entry name" value="Integrase_dom_put"/>
</dbReference>
<evidence type="ECO:0000259" key="1">
    <source>
        <dbReference type="Pfam" id="PF24764"/>
    </source>
</evidence>
<feature type="domain" description="Integrase core" evidence="1">
    <location>
        <begin position="133"/>
        <end position="281"/>
    </location>
</feature>
<evidence type="ECO:0000313" key="3">
    <source>
        <dbReference type="Proteomes" id="UP001159405"/>
    </source>
</evidence>
<accession>A0ABN8NXG2</accession>
<dbReference type="PANTHER" id="PTHR46791">
    <property type="entry name" value="EXPRESSED PROTEIN"/>
    <property type="match status" value="1"/>
</dbReference>
<dbReference type="Pfam" id="PF24764">
    <property type="entry name" value="rva_4"/>
    <property type="match status" value="1"/>
</dbReference>
<gene>
    <name evidence="2" type="ORF">PLOB_00028391</name>
</gene>
<dbReference type="PANTHER" id="PTHR46791:SF5">
    <property type="entry name" value="CLR5 DOMAIN-CONTAINING PROTEIN-RELATED"/>
    <property type="match status" value="1"/>
</dbReference>
<protein>
    <recommendedName>
        <fullName evidence="1">Integrase core domain-containing protein</fullName>
    </recommendedName>
</protein>
<dbReference type="SUPFAM" id="SSF53098">
    <property type="entry name" value="Ribonuclease H-like"/>
    <property type="match status" value="1"/>
</dbReference>
<evidence type="ECO:0000313" key="2">
    <source>
        <dbReference type="EMBL" id="CAH3121024.1"/>
    </source>
</evidence>
<name>A0ABN8NXG2_9CNID</name>
<dbReference type="InterPro" id="IPR012337">
    <property type="entry name" value="RNaseH-like_sf"/>
</dbReference>
<comment type="caution">
    <text evidence="2">The sequence shown here is derived from an EMBL/GenBank/DDBJ whole genome shotgun (WGS) entry which is preliminary data.</text>
</comment>
<proteinExistence type="predicted"/>
<keyword evidence="3" id="KW-1185">Reference proteome</keyword>
<reference evidence="2 3" key="1">
    <citation type="submission" date="2022-05" db="EMBL/GenBank/DDBJ databases">
        <authorList>
            <consortium name="Genoscope - CEA"/>
            <person name="William W."/>
        </authorList>
    </citation>
    <scope>NUCLEOTIDE SEQUENCE [LARGE SCALE GENOMIC DNA]</scope>
</reference>
<dbReference type="EMBL" id="CALNXK010000035">
    <property type="protein sequence ID" value="CAH3121024.1"/>
    <property type="molecule type" value="Genomic_DNA"/>
</dbReference>
<sequence>MAESEDMIDVCDDLGIESFFEHVLNRTEELLDENSNVSGEHRISTRVDFLERTLNVHNVCQKLTRNSITDEEIDDIIRHYIARHGSTTGESYLRGYFRALGYTIQRRRIRESLNRVDPRNTALRWGALVSRRVYFVPWPNSLWHLDGHHSLIRWGFIIHGCIDGYSRRIIFLHCSTNNLASTVLGLFESAVERDGGLWPSPIRVDYGVKNTAVCDAMVAVRGEGRGSFIAGSSTRNQRIERLWRDVFRCICHVFYYIFYAMEQTGVLDVENPIHMFTLQAQLVTKSNVVEWDDASCNPLANGSNDVEPEDMTFYGEDPEAPIPTEESNNNVEVFAAQLPSNNTDELVAYSTTAVDPSQESSSFGVDINAKALEIIVHKLEQEHGRRQYCH</sequence>
<organism evidence="2 3">
    <name type="scientific">Porites lobata</name>
    <dbReference type="NCBI Taxonomy" id="104759"/>
    <lineage>
        <taxon>Eukaryota</taxon>
        <taxon>Metazoa</taxon>
        <taxon>Cnidaria</taxon>
        <taxon>Anthozoa</taxon>
        <taxon>Hexacorallia</taxon>
        <taxon>Scleractinia</taxon>
        <taxon>Fungiina</taxon>
        <taxon>Poritidae</taxon>
        <taxon>Porites</taxon>
    </lineage>
</organism>